<keyword evidence="3" id="KW-1185">Reference proteome</keyword>
<feature type="transmembrane region" description="Helical" evidence="1">
    <location>
        <begin position="157"/>
        <end position="181"/>
    </location>
</feature>
<keyword evidence="1" id="KW-1133">Transmembrane helix</keyword>
<sequence>MFAASGTIFDVKSNKVHIFKRRSITASKPSNILQTFKIIQVMIYFIGINTMQDWQLKRMPFIGIICHKISKVALVFILLYILGTDVFIVITEKSSTNEVYYQAASEIFECLILFYFFWLFQKSRQDIEIVFKCLDKMRSRFPHSSNIYNWEKKLNKFLVWASIHHILYCVVYSFFVVYYTYYKEEFAAVYWLEKASLHQTFLYVHSFVVVFLKKLIISGYCDAFNLFYSLVCFVIYQICKEHLKMLNTQDGKDLENLYRVLTKNIKKIDRKLNFKVFVLFTILFFHTFKYVFDMLFEENQRYILIGLSFEFLHDFIGFLMLSFFGSSVHEVCKGVQEKVLRLDPVIYVAQPETLLKFQRLEIYMTLWDMINLRRSLLITIFEIALTYAIVVGTA</sequence>
<feature type="transmembrane region" description="Helical" evidence="1">
    <location>
        <begin position="32"/>
        <end position="51"/>
    </location>
</feature>
<organism evidence="2 3">
    <name type="scientific">Argiope bruennichi</name>
    <name type="common">Wasp spider</name>
    <name type="synonym">Aranea bruennichi</name>
    <dbReference type="NCBI Taxonomy" id="94029"/>
    <lineage>
        <taxon>Eukaryota</taxon>
        <taxon>Metazoa</taxon>
        <taxon>Ecdysozoa</taxon>
        <taxon>Arthropoda</taxon>
        <taxon>Chelicerata</taxon>
        <taxon>Arachnida</taxon>
        <taxon>Araneae</taxon>
        <taxon>Araneomorphae</taxon>
        <taxon>Entelegynae</taxon>
        <taxon>Araneoidea</taxon>
        <taxon>Araneidae</taxon>
        <taxon>Argiope</taxon>
    </lineage>
</organism>
<feature type="transmembrane region" description="Helical" evidence="1">
    <location>
        <begin position="103"/>
        <end position="120"/>
    </location>
</feature>
<evidence type="ECO:0000256" key="1">
    <source>
        <dbReference type="SAM" id="Phobius"/>
    </source>
</evidence>
<feature type="transmembrane region" description="Helical" evidence="1">
    <location>
        <begin position="72"/>
        <end position="91"/>
    </location>
</feature>
<keyword evidence="1" id="KW-0472">Membrane</keyword>
<feature type="transmembrane region" description="Helical" evidence="1">
    <location>
        <begin position="215"/>
        <end position="236"/>
    </location>
</feature>
<evidence type="ECO:0000313" key="2">
    <source>
        <dbReference type="EMBL" id="KAF8771173.1"/>
    </source>
</evidence>
<protein>
    <submittedName>
        <fullName evidence="2">Uncharacterized protein</fullName>
    </submittedName>
</protein>
<dbReference type="Proteomes" id="UP000807504">
    <property type="component" value="Unassembled WGS sequence"/>
</dbReference>
<accession>A0A8T0EEW3</accession>
<comment type="caution">
    <text evidence="2">The sequence shown here is derived from an EMBL/GenBank/DDBJ whole genome shotgun (WGS) entry which is preliminary data.</text>
</comment>
<feature type="transmembrane region" description="Helical" evidence="1">
    <location>
        <begin position="376"/>
        <end position="393"/>
    </location>
</feature>
<keyword evidence="1" id="KW-0812">Transmembrane</keyword>
<evidence type="ECO:0000313" key="3">
    <source>
        <dbReference type="Proteomes" id="UP000807504"/>
    </source>
</evidence>
<proteinExistence type="predicted"/>
<dbReference type="AlphaFoldDB" id="A0A8T0EEW3"/>
<dbReference type="EMBL" id="JABXBU010002228">
    <property type="protein sequence ID" value="KAF8771173.1"/>
    <property type="molecule type" value="Genomic_DNA"/>
</dbReference>
<gene>
    <name evidence="2" type="ORF">HNY73_018625</name>
</gene>
<reference evidence="2" key="2">
    <citation type="submission" date="2020-06" db="EMBL/GenBank/DDBJ databases">
        <authorList>
            <person name="Sheffer M."/>
        </authorList>
    </citation>
    <scope>NUCLEOTIDE SEQUENCE</scope>
</reference>
<name>A0A8T0EEW3_ARGBR</name>
<reference evidence="2" key="1">
    <citation type="journal article" date="2020" name="bioRxiv">
        <title>Chromosome-level reference genome of the European wasp spider Argiope bruennichi: a resource for studies on range expansion and evolutionary adaptation.</title>
        <authorList>
            <person name="Sheffer M.M."/>
            <person name="Hoppe A."/>
            <person name="Krehenwinkel H."/>
            <person name="Uhl G."/>
            <person name="Kuss A.W."/>
            <person name="Jensen L."/>
            <person name="Jensen C."/>
            <person name="Gillespie R.G."/>
            <person name="Hoff K.J."/>
            <person name="Prost S."/>
        </authorList>
    </citation>
    <scope>NUCLEOTIDE SEQUENCE</scope>
</reference>
<feature type="transmembrane region" description="Helical" evidence="1">
    <location>
        <begin position="303"/>
        <end position="324"/>
    </location>
</feature>
<feature type="transmembrane region" description="Helical" evidence="1">
    <location>
        <begin position="272"/>
        <end position="291"/>
    </location>
</feature>